<reference evidence="3" key="1">
    <citation type="journal article" date="2015" name="Genom Data">
        <title>Genome sequences of six Phytophthora species associated with forests in New Zealand.</title>
        <authorList>
            <person name="Studholme D.J."/>
            <person name="McDougal R.L."/>
            <person name="Sambles C."/>
            <person name="Hansen E."/>
            <person name="Hardy G."/>
            <person name="Grant M."/>
            <person name="Ganley R.J."/>
            <person name="Williams N.M."/>
        </authorList>
    </citation>
    <scope>NUCLEOTIDE SEQUENCE</scope>
    <source>
        <strain evidence="3">NZFS 2646</strain>
        <strain evidence="4">NZFS 3630</strain>
    </source>
</reference>
<evidence type="ECO:0000313" key="6">
    <source>
        <dbReference type="EMBL" id="RLN74859.1"/>
    </source>
</evidence>
<evidence type="ECO:0000313" key="7">
    <source>
        <dbReference type="Proteomes" id="UP000285624"/>
    </source>
</evidence>
<dbReference type="Proteomes" id="UP000285883">
    <property type="component" value="Unassembled WGS sequence"/>
</dbReference>
<dbReference type="Proteomes" id="UP000285624">
    <property type="component" value="Unassembled WGS sequence"/>
</dbReference>
<reference evidence="3" key="3">
    <citation type="submission" date="2020-06" db="EMBL/GenBank/DDBJ databases">
        <authorList>
            <person name="Studholme D.J."/>
        </authorList>
    </citation>
    <scope>NUCLEOTIDE SEQUENCE</scope>
    <source>
        <strain evidence="3">NZFS 2646</strain>
        <strain evidence="4">NZFS 3630</strain>
    </source>
</reference>
<sequence>MDPEERRKKHELNYGVYNFRDVKNYFTREGWHATTGPALSYDHYYVKPGKNPRNPEDVEGEDYFLGEAALVAYARKMKIFGPEAEPVVPVAYGSRRGKRRARRTSQMTVDFNSDSDNKSDRSHQTKHERKRKRHKRRLSKNKIGNSALNPIALSSDSSGAEETVADITSSVDDGDDEEWTERDTKGGFNEEEEEDDDDEEEEEDDNEADALQASLADSPNHATSAGLGPPTRVSVSSRRVGTLYRLAVSPPHLANNEDDTASHTSMELTHVVLPPDRDNKYHIRVTLSSAKPPVTTIWMENLTSLEQRSYSFTDIQELPGAKTDLRVPTATVLTALFRSLSSQPDAVVVIGPEPRATAESKTAFEKGEVELRTSTAEKSTGDNSAGDSGLTLVVAYPALDLFRVEHNFPMELVSSDQQLQHLAHELERMREQLALVQTDRDKLCEQLRQQEEENECALSLQVEAKVKARLERGPTLLSNDEMERRLEELVQEKVRSIQQAQEREKRDRDRARRWVYARSDWMTAFHPCRALIAAATGGGGETSLLRPTAATVAATVQKYVVEWHEIVEIAEPLFQPIAARNEEPPPRFTRFVTVVKDGLYQVNVNVSHDSLVQMRLVISPGGTSSAAAVDGDSGGGAATAAVATREIEPTKVLLYDNKRRVSRVDQTLYLRALDQISVELRLQALAGPGSRPEDWVRTPMPAHNRLMVQVLDEHQHSLAG</sequence>
<feature type="coiled-coil region" evidence="1">
    <location>
        <begin position="412"/>
        <end position="506"/>
    </location>
</feature>
<feature type="compositionally biased region" description="Acidic residues" evidence="2">
    <location>
        <begin position="189"/>
        <end position="208"/>
    </location>
</feature>
<evidence type="ECO:0000313" key="4">
    <source>
        <dbReference type="EMBL" id="KAG2511746.1"/>
    </source>
</evidence>
<dbReference type="EMBL" id="MBDN02000494">
    <property type="protein sequence ID" value="RLN74859.1"/>
    <property type="molecule type" value="Genomic_DNA"/>
</dbReference>
<evidence type="ECO:0000313" key="8">
    <source>
        <dbReference type="Proteomes" id="UP000285883"/>
    </source>
</evidence>
<evidence type="ECO:0000313" key="3">
    <source>
        <dbReference type="EMBL" id="KAG2509859.1"/>
    </source>
</evidence>
<feature type="compositionally biased region" description="Polar residues" evidence="2">
    <location>
        <begin position="104"/>
        <end position="114"/>
    </location>
</feature>
<reference evidence="7 8" key="2">
    <citation type="submission" date="2018-07" db="EMBL/GenBank/DDBJ databases">
        <title>Genome sequencing of oomycete isolates from Chile give support for New Zealand origin for Phytophthora kernoviae and make available the first Nothophytophthora sp. genome.</title>
        <authorList>
            <person name="Studholme D.J."/>
            <person name="Sanfuentes E."/>
            <person name="Panda P."/>
            <person name="Hill R."/>
            <person name="Sambles C."/>
            <person name="Grant M."/>
            <person name="Williams N.M."/>
            <person name="Mcdougal R.L."/>
        </authorList>
    </citation>
    <scope>NUCLEOTIDE SEQUENCE [LARGE SCALE GENOMIC DNA]</scope>
    <source>
        <strain evidence="5">Chile2</strain>
        <strain evidence="6">Chile4</strain>
    </source>
</reference>
<evidence type="ECO:0000256" key="2">
    <source>
        <dbReference type="SAM" id="MobiDB-lite"/>
    </source>
</evidence>
<accession>A0A3R7JUB8</accession>
<dbReference type="Proteomes" id="UP000792063">
    <property type="component" value="Unassembled WGS sequence"/>
</dbReference>
<organism evidence="5 8">
    <name type="scientific">Phytophthora kernoviae</name>
    <dbReference type="NCBI Taxonomy" id="325452"/>
    <lineage>
        <taxon>Eukaryota</taxon>
        <taxon>Sar</taxon>
        <taxon>Stramenopiles</taxon>
        <taxon>Oomycota</taxon>
        <taxon>Peronosporomycetes</taxon>
        <taxon>Peronosporales</taxon>
        <taxon>Peronosporaceae</taxon>
        <taxon>Phytophthora</taxon>
    </lineage>
</organism>
<dbReference type="EMBL" id="JPWV03000509">
    <property type="protein sequence ID" value="KAG2509859.1"/>
    <property type="molecule type" value="Genomic_DNA"/>
</dbReference>
<feature type="compositionally biased region" description="Basic residues" evidence="2">
    <location>
        <begin position="126"/>
        <end position="140"/>
    </location>
</feature>
<feature type="region of interest" description="Disordered" evidence="2">
    <location>
        <begin position="93"/>
        <end position="236"/>
    </location>
</feature>
<proteinExistence type="predicted"/>
<comment type="caution">
    <text evidence="5">The sequence shown here is derived from an EMBL/GenBank/DDBJ whole genome shotgun (WGS) entry which is preliminary data.</text>
</comment>
<dbReference type="EMBL" id="JPWU03000525">
    <property type="protein sequence ID" value="KAG2511746.1"/>
    <property type="molecule type" value="Genomic_DNA"/>
</dbReference>
<keyword evidence="1" id="KW-0175">Coiled coil</keyword>
<protein>
    <submittedName>
        <fullName evidence="5">Uncharacterized protein</fullName>
    </submittedName>
</protein>
<evidence type="ECO:0000313" key="5">
    <source>
        <dbReference type="EMBL" id="RLN14887.1"/>
    </source>
</evidence>
<feature type="compositionally biased region" description="Basic and acidic residues" evidence="2">
    <location>
        <begin position="115"/>
        <end position="125"/>
    </location>
</feature>
<evidence type="ECO:0000256" key="1">
    <source>
        <dbReference type="SAM" id="Coils"/>
    </source>
</evidence>
<feature type="compositionally biased region" description="Polar residues" evidence="2">
    <location>
        <begin position="143"/>
        <end position="171"/>
    </location>
</feature>
<keyword evidence="7" id="KW-1185">Reference proteome</keyword>
<gene>
    <name evidence="5" type="ORF">BBI17_008685</name>
    <name evidence="6" type="ORF">BBO99_00008699</name>
    <name evidence="3" type="ORF">JM16_008598</name>
    <name evidence="4" type="ORF">JM18_008624</name>
</gene>
<dbReference type="EMBL" id="MAYM02001533">
    <property type="protein sequence ID" value="RLN14887.1"/>
    <property type="molecule type" value="Genomic_DNA"/>
</dbReference>
<name>A0A3R7JUB8_9STRA</name>
<dbReference type="AlphaFoldDB" id="A0A3R7JUB8"/>
<dbReference type="Proteomes" id="UP000785171">
    <property type="component" value="Unassembled WGS sequence"/>
</dbReference>